<keyword evidence="5" id="KW-0472">Membrane</keyword>
<reference evidence="8" key="1">
    <citation type="submission" date="2016-10" db="EMBL/GenBank/DDBJ databases">
        <authorList>
            <person name="Varghese N."/>
            <person name="Submissions S."/>
        </authorList>
    </citation>
    <scope>NUCLEOTIDE SEQUENCE [LARGE SCALE GENOMIC DNA]</scope>
    <source>
        <strain evidence="8">CGMCC 1.6294</strain>
    </source>
</reference>
<dbReference type="CDD" id="cd02522">
    <property type="entry name" value="GT_2_like_a"/>
    <property type="match status" value="1"/>
</dbReference>
<dbReference type="InterPro" id="IPR026461">
    <property type="entry name" value="Trfase_2_rSAM/seldom_assoc"/>
</dbReference>
<gene>
    <name evidence="7" type="ORF">SAMN04488073_3165</name>
</gene>
<dbReference type="AlphaFoldDB" id="A0A1I6HWP2"/>
<keyword evidence="3" id="KW-0328">Glycosyltransferase</keyword>
<sequence length="235" mass="26779">MSEAFSLSVIVPVWMEAASVVDTLEALAPVRARGHEVIVVDAGSCDGTAERARPLCDRLLQSDKGRAVQMNAGAAVARGDLLLFLHADTRLPPSALEQLTAFFESRRAWGRFDVRLSGTRPLFRVIAWFMNQRSRLTGICTGDQALFVRRDVFEALAGFAALQLMEDVEFSRRLCLVSRPFCIREPVVTDSRRWQKHGAWRTIFLMWRLRWRYWRGESPESLAQVYRSDVRHAPE</sequence>
<evidence type="ECO:0000256" key="4">
    <source>
        <dbReference type="ARBA" id="ARBA00022679"/>
    </source>
</evidence>
<dbReference type="Gene3D" id="3.90.550.10">
    <property type="entry name" value="Spore Coat Polysaccharide Biosynthesis Protein SpsA, Chain A"/>
    <property type="match status" value="1"/>
</dbReference>
<dbReference type="Proteomes" id="UP000199290">
    <property type="component" value="Unassembled WGS sequence"/>
</dbReference>
<keyword evidence="2" id="KW-1003">Cell membrane</keyword>
<dbReference type="RefSeq" id="WP_091992144.1">
    <property type="nucleotide sequence ID" value="NZ_FOYV01000003.1"/>
</dbReference>
<evidence type="ECO:0000256" key="1">
    <source>
        <dbReference type="ARBA" id="ARBA00004236"/>
    </source>
</evidence>
<dbReference type="EMBL" id="FOYV01000003">
    <property type="protein sequence ID" value="SFR58630.1"/>
    <property type="molecule type" value="Genomic_DNA"/>
</dbReference>
<keyword evidence="4 7" id="KW-0808">Transferase</keyword>
<evidence type="ECO:0000256" key="3">
    <source>
        <dbReference type="ARBA" id="ARBA00022676"/>
    </source>
</evidence>
<evidence type="ECO:0000256" key="2">
    <source>
        <dbReference type="ARBA" id="ARBA00022475"/>
    </source>
</evidence>
<dbReference type="PANTHER" id="PTHR43646">
    <property type="entry name" value="GLYCOSYLTRANSFERASE"/>
    <property type="match status" value="1"/>
</dbReference>
<keyword evidence="8" id="KW-1185">Reference proteome</keyword>
<dbReference type="SUPFAM" id="SSF53448">
    <property type="entry name" value="Nucleotide-diphospho-sugar transferases"/>
    <property type="match status" value="1"/>
</dbReference>
<dbReference type="Pfam" id="PF00535">
    <property type="entry name" value="Glycos_transf_2"/>
    <property type="match status" value="1"/>
</dbReference>
<evidence type="ECO:0000313" key="7">
    <source>
        <dbReference type="EMBL" id="SFR58630.1"/>
    </source>
</evidence>
<accession>A0A1I6HWP2</accession>
<dbReference type="OrthoDB" id="5291101at2"/>
<feature type="domain" description="Glycosyltransferase 2-like" evidence="6">
    <location>
        <begin position="8"/>
        <end position="138"/>
    </location>
</feature>
<dbReference type="InterPro" id="IPR001173">
    <property type="entry name" value="Glyco_trans_2-like"/>
</dbReference>
<evidence type="ECO:0000256" key="5">
    <source>
        <dbReference type="ARBA" id="ARBA00023136"/>
    </source>
</evidence>
<name>A0A1I6HWP2_9GAMM</name>
<proteinExistence type="predicted"/>
<evidence type="ECO:0000259" key="6">
    <source>
        <dbReference type="Pfam" id="PF00535"/>
    </source>
</evidence>
<dbReference type="GO" id="GO:0016757">
    <property type="term" value="F:glycosyltransferase activity"/>
    <property type="evidence" value="ECO:0007669"/>
    <property type="project" value="UniProtKB-KW"/>
</dbReference>
<dbReference type="NCBIfam" id="TIGR04283">
    <property type="entry name" value="glyco_like_mftF"/>
    <property type="match status" value="1"/>
</dbReference>
<dbReference type="PANTHER" id="PTHR43646:SF2">
    <property type="entry name" value="GLYCOSYLTRANSFERASE 2-LIKE DOMAIN-CONTAINING PROTEIN"/>
    <property type="match status" value="1"/>
</dbReference>
<dbReference type="InterPro" id="IPR029044">
    <property type="entry name" value="Nucleotide-diphossugar_trans"/>
</dbReference>
<evidence type="ECO:0000313" key="8">
    <source>
        <dbReference type="Proteomes" id="UP000199290"/>
    </source>
</evidence>
<comment type="subcellular location">
    <subcellularLocation>
        <location evidence="1">Cell membrane</location>
    </subcellularLocation>
</comment>
<protein>
    <submittedName>
        <fullName evidence="7">Transferase 2, rSAM/selenodomain-associated</fullName>
    </submittedName>
</protein>
<dbReference type="GO" id="GO:0005886">
    <property type="term" value="C:plasma membrane"/>
    <property type="evidence" value="ECO:0007669"/>
    <property type="project" value="UniProtKB-SubCell"/>
</dbReference>
<dbReference type="STRING" id="375760.SAMN04488073_3165"/>
<organism evidence="7 8">
    <name type="scientific">Marinobacter gudaonensis</name>
    <dbReference type="NCBI Taxonomy" id="375760"/>
    <lineage>
        <taxon>Bacteria</taxon>
        <taxon>Pseudomonadati</taxon>
        <taxon>Pseudomonadota</taxon>
        <taxon>Gammaproteobacteria</taxon>
        <taxon>Pseudomonadales</taxon>
        <taxon>Marinobacteraceae</taxon>
        <taxon>Marinobacter</taxon>
    </lineage>
</organism>